<gene>
    <name evidence="3" type="ORF">SEPMUDRAFT_149180</name>
</gene>
<name>M3D2T5_SPHMS</name>
<evidence type="ECO:0000313" key="3">
    <source>
        <dbReference type="EMBL" id="EMF12535.1"/>
    </source>
</evidence>
<feature type="non-terminal residue" evidence="3">
    <location>
        <position position="65"/>
    </location>
</feature>
<evidence type="ECO:0000256" key="1">
    <source>
        <dbReference type="SAM" id="MobiDB-lite"/>
    </source>
</evidence>
<organism evidence="3 4">
    <name type="scientific">Sphaerulina musiva (strain SO2202)</name>
    <name type="common">Poplar stem canker fungus</name>
    <name type="synonym">Septoria musiva</name>
    <dbReference type="NCBI Taxonomy" id="692275"/>
    <lineage>
        <taxon>Eukaryota</taxon>
        <taxon>Fungi</taxon>
        <taxon>Dikarya</taxon>
        <taxon>Ascomycota</taxon>
        <taxon>Pezizomycotina</taxon>
        <taxon>Dothideomycetes</taxon>
        <taxon>Dothideomycetidae</taxon>
        <taxon>Mycosphaerellales</taxon>
        <taxon>Mycosphaerellaceae</taxon>
        <taxon>Sphaerulina</taxon>
    </lineage>
</organism>
<proteinExistence type="predicted"/>
<feature type="region of interest" description="Disordered" evidence="1">
    <location>
        <begin position="34"/>
        <end position="65"/>
    </location>
</feature>
<accession>M3D2T5</accession>
<keyword evidence="2" id="KW-0732">Signal</keyword>
<feature type="signal peptide" evidence="2">
    <location>
        <begin position="1"/>
        <end position="28"/>
    </location>
</feature>
<dbReference type="Proteomes" id="UP000016931">
    <property type="component" value="Unassembled WGS sequence"/>
</dbReference>
<keyword evidence="4" id="KW-1185">Reference proteome</keyword>
<dbReference type="AlphaFoldDB" id="M3D2T5"/>
<dbReference type="RefSeq" id="XP_016760656.1">
    <property type="nucleotide sequence ID" value="XM_016905392.1"/>
</dbReference>
<feature type="chain" id="PRO_5004033047" evidence="2">
    <location>
        <begin position="29"/>
        <end position="65"/>
    </location>
</feature>
<evidence type="ECO:0000313" key="4">
    <source>
        <dbReference type="Proteomes" id="UP000016931"/>
    </source>
</evidence>
<feature type="compositionally biased region" description="Pro residues" evidence="1">
    <location>
        <begin position="37"/>
        <end position="48"/>
    </location>
</feature>
<dbReference type="HOGENOM" id="CLU_2856103_0_0_1"/>
<sequence>MRRRHPFPTHLSVMVYPLPLLLLQTSFATITTIPQPASHPPLNHPPNPTLLLTKTNIKTNQKQSP</sequence>
<feature type="compositionally biased region" description="Low complexity" evidence="1">
    <location>
        <begin position="49"/>
        <end position="65"/>
    </location>
</feature>
<reference evidence="3 4" key="1">
    <citation type="journal article" date="2012" name="PLoS Pathog.">
        <title>Diverse lifestyles and strategies of plant pathogenesis encoded in the genomes of eighteen Dothideomycetes fungi.</title>
        <authorList>
            <person name="Ohm R.A."/>
            <person name="Feau N."/>
            <person name="Henrissat B."/>
            <person name="Schoch C.L."/>
            <person name="Horwitz B.A."/>
            <person name="Barry K.W."/>
            <person name="Condon B.J."/>
            <person name="Copeland A.C."/>
            <person name="Dhillon B."/>
            <person name="Glaser F."/>
            <person name="Hesse C.N."/>
            <person name="Kosti I."/>
            <person name="LaButti K."/>
            <person name="Lindquist E.A."/>
            <person name="Lucas S."/>
            <person name="Salamov A.A."/>
            <person name="Bradshaw R.E."/>
            <person name="Ciuffetti L."/>
            <person name="Hamelin R.C."/>
            <person name="Kema G.H.J."/>
            <person name="Lawrence C."/>
            <person name="Scott J.A."/>
            <person name="Spatafora J.W."/>
            <person name="Turgeon B.G."/>
            <person name="de Wit P.J.G.M."/>
            <person name="Zhong S."/>
            <person name="Goodwin S.B."/>
            <person name="Grigoriev I.V."/>
        </authorList>
    </citation>
    <scope>NUCLEOTIDE SEQUENCE [LARGE SCALE GENOMIC DNA]</scope>
    <source>
        <strain evidence="3 4">SO2202</strain>
    </source>
</reference>
<dbReference type="GeneID" id="27902529"/>
<evidence type="ECO:0000256" key="2">
    <source>
        <dbReference type="SAM" id="SignalP"/>
    </source>
</evidence>
<dbReference type="EMBL" id="KB456264">
    <property type="protein sequence ID" value="EMF12535.1"/>
    <property type="molecule type" value="Genomic_DNA"/>
</dbReference>
<protein>
    <submittedName>
        <fullName evidence="3">Uncharacterized protein</fullName>
    </submittedName>
</protein>